<dbReference type="PANTHER" id="PTHR39338">
    <property type="entry name" value="BLL5662 PROTEIN-RELATED"/>
    <property type="match status" value="1"/>
</dbReference>
<gene>
    <name evidence="2" type="ORF">UFOPK3674_01852</name>
</gene>
<evidence type="ECO:0000313" key="2">
    <source>
        <dbReference type="EMBL" id="CAB4941341.1"/>
    </source>
</evidence>
<dbReference type="SUPFAM" id="SSF53300">
    <property type="entry name" value="vWA-like"/>
    <property type="match status" value="1"/>
</dbReference>
<dbReference type="InterPro" id="IPR036465">
    <property type="entry name" value="vWFA_dom_sf"/>
</dbReference>
<protein>
    <submittedName>
        <fullName evidence="2">Unannotated protein</fullName>
    </submittedName>
</protein>
<reference evidence="2" key="1">
    <citation type="submission" date="2020-05" db="EMBL/GenBank/DDBJ databases">
        <authorList>
            <person name="Chiriac C."/>
            <person name="Salcher M."/>
            <person name="Ghai R."/>
            <person name="Kavagutti S V."/>
        </authorList>
    </citation>
    <scope>NUCLEOTIDE SEQUENCE</scope>
</reference>
<proteinExistence type="predicted"/>
<evidence type="ECO:0000256" key="1">
    <source>
        <dbReference type="SAM" id="MobiDB-lite"/>
    </source>
</evidence>
<dbReference type="PIRSF" id="PIRSF010256">
    <property type="entry name" value="CoxE_vWa"/>
    <property type="match status" value="1"/>
</dbReference>
<dbReference type="EMBL" id="CAFBMX010000010">
    <property type="protein sequence ID" value="CAB4941341.1"/>
    <property type="molecule type" value="Genomic_DNA"/>
</dbReference>
<accession>A0A6J7JF05</accession>
<organism evidence="2">
    <name type="scientific">freshwater metagenome</name>
    <dbReference type="NCBI Taxonomy" id="449393"/>
    <lineage>
        <taxon>unclassified sequences</taxon>
        <taxon>metagenomes</taxon>
        <taxon>ecological metagenomes</taxon>
    </lineage>
</organism>
<feature type="region of interest" description="Disordered" evidence="1">
    <location>
        <begin position="76"/>
        <end position="110"/>
    </location>
</feature>
<dbReference type="CDD" id="cd00198">
    <property type="entry name" value="vWFA"/>
    <property type="match status" value="1"/>
</dbReference>
<sequence length="389" mass="42136">MSSCADDPLRRLVAFTGELRRAGVRTGGSSAADFAAAAALLPPQDLYWAGRQTLISRPEDLPIYDRLFAAEFAPESGVPERPDLDLDEPQDAVGEPSAGETEPEDAGVGADETVVIALASELEELREKSFKALSDAELLALRDAGRGILAATRRTRRWQPAGSGTPDMRRTLRRAARAGGEPWDLRSRARRTERRRVVLLLDVSGSMAAYSRALLVLAHAALQEGHRWEVFCFATRLTRVTPALRHPGLWQALDAVAAEVADWDGGTLIGEAVEGLIRDHGRGAMLRGAHVIVCSDGLERGDPEVLERGIARLSRLSHRVVWLNPLYADPAYQPLARGMRAALPHVDLLLSGHNLASIEEAGRALAGASSPSEHDPRLALLRITPAPWT</sequence>
<dbReference type="InterPro" id="IPR008912">
    <property type="entry name" value="Uncharacterised_CoxE"/>
</dbReference>
<name>A0A6J7JF05_9ZZZZ</name>
<dbReference type="Pfam" id="PF05762">
    <property type="entry name" value="VWA_CoxE"/>
    <property type="match status" value="1"/>
</dbReference>
<dbReference type="PANTHER" id="PTHR39338:SF6">
    <property type="entry name" value="BLL5662 PROTEIN"/>
    <property type="match status" value="1"/>
</dbReference>
<dbReference type="InterPro" id="IPR011195">
    <property type="entry name" value="UCP010256"/>
</dbReference>
<dbReference type="Gene3D" id="3.40.50.410">
    <property type="entry name" value="von Willebrand factor, type A domain"/>
    <property type="match status" value="1"/>
</dbReference>
<dbReference type="AlphaFoldDB" id="A0A6J7JF05"/>